<feature type="domain" description="CobQ/CobB/MinD/ParA nucleotide binding" evidence="1">
    <location>
        <begin position="4"/>
        <end position="123"/>
    </location>
</feature>
<dbReference type="PIRSF" id="PIRSF009320">
    <property type="entry name" value="Nuc_binding_HP_1000"/>
    <property type="match status" value="1"/>
</dbReference>
<sequence length="212" mass="22821">MKTVAIIGQKGGSGKSTVALHLAACAEQGGISTAILDMDPQGSAHRWFERREAPTPEVQREMDADALPKLQKAASSNGIGLLLIDTPGKAETTALAACEMADLILVPVRPTQFDLETLGTVKRTVRIAERADRAWVMLSQVPTNSRKVAVEGEEAIAGYGMPLVPVRFHSRADYAYAMTEGLTAPEYAPEGKASEEATALYRWLTNELRLNG</sequence>
<dbReference type="PANTHER" id="PTHR13696">
    <property type="entry name" value="P-LOOP CONTAINING NUCLEOSIDE TRIPHOSPHATE HYDROLASE"/>
    <property type="match status" value="1"/>
</dbReference>
<accession>A0ABU7TY67</accession>
<keyword evidence="3" id="KW-1185">Reference proteome</keyword>
<dbReference type="RefSeq" id="WP_331304776.1">
    <property type="nucleotide sequence ID" value="NZ_MLCA01000019.1"/>
</dbReference>
<dbReference type="InterPro" id="IPR027417">
    <property type="entry name" value="P-loop_NTPase"/>
</dbReference>
<name>A0ABU7TY67_9HYPH</name>
<evidence type="ECO:0000259" key="1">
    <source>
        <dbReference type="Pfam" id="PF01656"/>
    </source>
</evidence>
<dbReference type="InterPro" id="IPR050678">
    <property type="entry name" value="DNA_Partitioning_ATPase"/>
</dbReference>
<dbReference type="CDD" id="cd02042">
    <property type="entry name" value="ParAB_family"/>
    <property type="match status" value="1"/>
</dbReference>
<protein>
    <submittedName>
        <fullName evidence="2">Chromosome partitioning protein ParA</fullName>
    </submittedName>
</protein>
<dbReference type="SUPFAM" id="SSF52540">
    <property type="entry name" value="P-loop containing nucleoside triphosphate hydrolases"/>
    <property type="match status" value="1"/>
</dbReference>
<dbReference type="Proteomes" id="UP001355206">
    <property type="component" value="Unassembled WGS sequence"/>
</dbReference>
<dbReference type="Gene3D" id="3.40.50.300">
    <property type="entry name" value="P-loop containing nucleotide triphosphate hydrolases"/>
    <property type="match status" value="1"/>
</dbReference>
<dbReference type="EMBL" id="MLCA01000019">
    <property type="protein sequence ID" value="MEE7494874.1"/>
    <property type="molecule type" value="Genomic_DNA"/>
</dbReference>
<proteinExistence type="predicted"/>
<evidence type="ECO:0000313" key="2">
    <source>
        <dbReference type="EMBL" id="MEE7494874.1"/>
    </source>
</evidence>
<dbReference type="Pfam" id="PF01656">
    <property type="entry name" value="CbiA"/>
    <property type="match status" value="1"/>
</dbReference>
<evidence type="ECO:0000313" key="3">
    <source>
        <dbReference type="Proteomes" id="UP001355206"/>
    </source>
</evidence>
<dbReference type="InterPro" id="IPR002586">
    <property type="entry name" value="CobQ/CobB/MinD/ParA_Nub-bd_dom"/>
</dbReference>
<gene>
    <name evidence="2" type="ORF">MOTC310_32490</name>
</gene>
<organism evidence="2 3">
    <name type="scientific">Methylobacterium oryzae</name>
    <dbReference type="NCBI Taxonomy" id="334852"/>
    <lineage>
        <taxon>Bacteria</taxon>
        <taxon>Pseudomonadati</taxon>
        <taxon>Pseudomonadota</taxon>
        <taxon>Alphaproteobacteria</taxon>
        <taxon>Hyphomicrobiales</taxon>
        <taxon>Methylobacteriaceae</taxon>
        <taxon>Methylobacterium</taxon>
    </lineage>
</organism>
<comment type="caution">
    <text evidence="2">The sequence shown here is derived from an EMBL/GenBank/DDBJ whole genome shotgun (WGS) entry which is preliminary data.</text>
</comment>
<reference evidence="2 3" key="1">
    <citation type="journal article" date="2012" name="Genet. Mol. Biol.">
        <title>Analysis of 16S rRNA and mxaF genes revealing insights into Methylobacterium niche-specific plant association.</title>
        <authorList>
            <person name="Dourado M.N."/>
            <person name="Andreote F.D."/>
            <person name="Dini-Andreote F."/>
            <person name="Conti R."/>
            <person name="Araujo J.M."/>
            <person name="Araujo W.L."/>
        </authorList>
    </citation>
    <scope>NUCLEOTIDE SEQUENCE [LARGE SCALE GENOMIC DNA]</scope>
    <source>
        <strain evidence="2 3">TC3-10</strain>
    </source>
</reference>
<dbReference type="PANTHER" id="PTHR13696:SF96">
    <property type="entry name" value="COBQ_COBB_MIND_PARA NUCLEOTIDE BINDING DOMAIN-CONTAINING PROTEIN"/>
    <property type="match status" value="1"/>
</dbReference>